<protein>
    <recommendedName>
        <fullName evidence="2">DUF7907 domain-containing protein</fullName>
    </recommendedName>
</protein>
<feature type="chain" id="PRO_5026115325" description="DUF7907 domain-containing protein" evidence="1">
    <location>
        <begin position="19"/>
        <end position="201"/>
    </location>
</feature>
<accession>A0A6H0XWE4</accession>
<feature type="domain" description="DUF7907" evidence="2">
    <location>
        <begin position="37"/>
        <end position="200"/>
    </location>
</feature>
<dbReference type="AlphaFoldDB" id="A0A6H0XWE4"/>
<evidence type="ECO:0000259" key="2">
    <source>
        <dbReference type="Pfam" id="PF25484"/>
    </source>
</evidence>
<evidence type="ECO:0000256" key="1">
    <source>
        <dbReference type="SAM" id="SignalP"/>
    </source>
</evidence>
<dbReference type="OrthoDB" id="3518533at2759"/>
<keyword evidence="1" id="KW-0732">Signal</keyword>
<dbReference type="Proteomes" id="UP000503462">
    <property type="component" value="Chromosome 3"/>
</dbReference>
<sequence length="201" mass="22684">MLATAILSLLAISAGVIAQSSTIPAATPTPSIYANNSREFYIRTELKVKDPAKARFDDLWLYSYHTGAGLSDVTFAKNKTQYAAKGWINYTTPDNGQLTFALGSSFPWTMSAEFNSYRLWNPLHINVGLSQSFGYYINDTGLTWNTDYHSGLNTSHSSFGGWLVCDWWYANSPQLFWRERYLNSTDELCNCADVYLCPEYI</sequence>
<proteinExistence type="predicted"/>
<dbReference type="InterPro" id="IPR057229">
    <property type="entry name" value="DUF7907"/>
</dbReference>
<evidence type="ECO:0000313" key="4">
    <source>
        <dbReference type="Proteomes" id="UP000503462"/>
    </source>
</evidence>
<gene>
    <name evidence="3" type="ORF">AMS68_004456</name>
</gene>
<keyword evidence="4" id="KW-1185">Reference proteome</keyword>
<dbReference type="Pfam" id="PF25484">
    <property type="entry name" value="DUF7907"/>
    <property type="match status" value="1"/>
</dbReference>
<evidence type="ECO:0000313" key="3">
    <source>
        <dbReference type="EMBL" id="QIW98938.1"/>
    </source>
</evidence>
<organism evidence="3 4">
    <name type="scientific">Peltaster fructicola</name>
    <dbReference type="NCBI Taxonomy" id="286661"/>
    <lineage>
        <taxon>Eukaryota</taxon>
        <taxon>Fungi</taxon>
        <taxon>Dikarya</taxon>
        <taxon>Ascomycota</taxon>
        <taxon>Pezizomycotina</taxon>
        <taxon>Dothideomycetes</taxon>
        <taxon>Dothideomycetes incertae sedis</taxon>
        <taxon>Peltaster</taxon>
    </lineage>
</organism>
<feature type="signal peptide" evidence="1">
    <location>
        <begin position="1"/>
        <end position="18"/>
    </location>
</feature>
<dbReference type="EMBL" id="CP051141">
    <property type="protein sequence ID" value="QIW98938.1"/>
    <property type="molecule type" value="Genomic_DNA"/>
</dbReference>
<reference evidence="3 4" key="1">
    <citation type="journal article" date="2016" name="Sci. Rep.">
        <title>Peltaster fructicola genome reveals evolution from an invasive phytopathogen to an ectophytic parasite.</title>
        <authorList>
            <person name="Xu C."/>
            <person name="Chen H."/>
            <person name="Gleason M.L."/>
            <person name="Xu J.R."/>
            <person name="Liu H."/>
            <person name="Zhang R."/>
            <person name="Sun G."/>
        </authorList>
    </citation>
    <scope>NUCLEOTIDE SEQUENCE [LARGE SCALE GENOMIC DNA]</scope>
    <source>
        <strain evidence="3 4">LNHT1506</strain>
    </source>
</reference>
<name>A0A6H0XWE4_9PEZI</name>